<feature type="signal peptide" evidence="2">
    <location>
        <begin position="1"/>
        <end position="18"/>
    </location>
</feature>
<comment type="caution">
    <text evidence="5">The sequence shown here is derived from an EMBL/GenBank/DDBJ whole genome shotgun (WGS) entry which is preliminary data.</text>
</comment>
<evidence type="ECO:0000256" key="2">
    <source>
        <dbReference type="SAM" id="SignalP"/>
    </source>
</evidence>
<evidence type="ECO:0000313" key="3">
    <source>
        <dbReference type="EMBL" id="KAE8992748.1"/>
    </source>
</evidence>
<evidence type="ECO:0000313" key="6">
    <source>
        <dbReference type="Proteomes" id="UP000429607"/>
    </source>
</evidence>
<feature type="chain" id="PRO_5036381219" description="Secreted protein" evidence="2">
    <location>
        <begin position="19"/>
        <end position="69"/>
    </location>
</feature>
<reference evidence="5 7" key="1">
    <citation type="submission" date="2018-08" db="EMBL/GenBank/DDBJ databases">
        <title>Genomic investigation of the strawberry pathogen Phytophthora fragariae indicates pathogenicity is determined by transcriptional variation in three key races.</title>
        <authorList>
            <person name="Adams T.M."/>
            <person name="Armitage A.D."/>
            <person name="Sobczyk M.K."/>
            <person name="Bates H.J."/>
            <person name="Dunwell J.M."/>
            <person name="Nellist C.F."/>
            <person name="Harrison R.J."/>
        </authorList>
    </citation>
    <scope>NUCLEOTIDE SEQUENCE [LARGE SCALE GENOMIC DNA]</scope>
    <source>
        <strain evidence="4 6">SCRP249</strain>
        <strain evidence="3 8">SCRP324</strain>
        <strain evidence="5 7">SCRP333</strain>
    </source>
</reference>
<feature type="compositionally biased region" description="Polar residues" evidence="1">
    <location>
        <begin position="50"/>
        <end position="63"/>
    </location>
</feature>
<evidence type="ECO:0000313" key="8">
    <source>
        <dbReference type="Proteomes" id="UP000435112"/>
    </source>
</evidence>
<keyword evidence="7" id="KW-1185">Reference proteome</keyword>
<gene>
    <name evidence="4" type="ORF">PR001_g19933</name>
    <name evidence="3" type="ORF">PR002_g20442</name>
    <name evidence="5" type="ORF">PR003_g21619</name>
</gene>
<dbReference type="Proteomes" id="UP000434957">
    <property type="component" value="Unassembled WGS sequence"/>
</dbReference>
<keyword evidence="2" id="KW-0732">Signal</keyword>
<evidence type="ECO:0000313" key="7">
    <source>
        <dbReference type="Proteomes" id="UP000434957"/>
    </source>
</evidence>
<dbReference type="Proteomes" id="UP000429607">
    <property type="component" value="Unassembled WGS sequence"/>
</dbReference>
<name>A0A6A4DCM1_9STRA</name>
<dbReference type="AlphaFoldDB" id="A0A6A4DCM1"/>
<evidence type="ECO:0000313" key="4">
    <source>
        <dbReference type="EMBL" id="KAE8996166.1"/>
    </source>
</evidence>
<evidence type="ECO:0008006" key="9">
    <source>
        <dbReference type="Google" id="ProtNLM"/>
    </source>
</evidence>
<dbReference type="Proteomes" id="UP000435112">
    <property type="component" value="Unassembled WGS sequence"/>
</dbReference>
<protein>
    <recommendedName>
        <fullName evidence="9">Secreted protein</fullName>
    </recommendedName>
</protein>
<dbReference type="EMBL" id="QXFU01001954">
    <property type="protein sequence ID" value="KAE8992748.1"/>
    <property type="molecule type" value="Genomic_DNA"/>
</dbReference>
<dbReference type="EMBL" id="QXFV01001907">
    <property type="protein sequence ID" value="KAE8996166.1"/>
    <property type="molecule type" value="Genomic_DNA"/>
</dbReference>
<evidence type="ECO:0000313" key="5">
    <source>
        <dbReference type="EMBL" id="KAE9304959.1"/>
    </source>
</evidence>
<feature type="region of interest" description="Disordered" evidence="1">
    <location>
        <begin position="50"/>
        <end position="69"/>
    </location>
</feature>
<accession>A0A6A4DCM1</accession>
<dbReference type="OrthoDB" id="10285331at2759"/>
<organism evidence="5 7">
    <name type="scientific">Phytophthora rubi</name>
    <dbReference type="NCBI Taxonomy" id="129364"/>
    <lineage>
        <taxon>Eukaryota</taxon>
        <taxon>Sar</taxon>
        <taxon>Stramenopiles</taxon>
        <taxon>Oomycota</taxon>
        <taxon>Peronosporomycetes</taxon>
        <taxon>Peronosporales</taxon>
        <taxon>Peronosporaceae</taxon>
        <taxon>Phytophthora</taxon>
    </lineage>
</organism>
<dbReference type="EMBL" id="QXFT01002046">
    <property type="protein sequence ID" value="KAE9304959.1"/>
    <property type="molecule type" value="Genomic_DNA"/>
</dbReference>
<sequence length="69" mass="7335">MYVRAVLSPLLILDGMRALQMQLCPSTSGFKLSIHRTVGVSCTSMKILSTTKSSVDGPPQSSKRGIPGV</sequence>
<evidence type="ECO:0000256" key="1">
    <source>
        <dbReference type="SAM" id="MobiDB-lite"/>
    </source>
</evidence>
<proteinExistence type="predicted"/>